<gene>
    <name evidence="1" type="ORF">HINF_LOCUS58020</name>
    <name evidence="2" type="ORF">HINF_LOCUS76534</name>
</gene>
<dbReference type="Proteomes" id="UP001642409">
    <property type="component" value="Unassembled WGS sequence"/>
</dbReference>
<organism evidence="1">
    <name type="scientific">Hexamita inflata</name>
    <dbReference type="NCBI Taxonomy" id="28002"/>
    <lineage>
        <taxon>Eukaryota</taxon>
        <taxon>Metamonada</taxon>
        <taxon>Diplomonadida</taxon>
        <taxon>Hexamitidae</taxon>
        <taxon>Hexamitinae</taxon>
        <taxon>Hexamita</taxon>
    </lineage>
</organism>
<sequence length="180" mass="20360">MPARVTLYAFVTANKQLLYQYYLYPASEIFQCTRSSKPSQLVARASKQTIQNTSLDGAELPLLYQSTPAAAFLSSTAAVLTIQSLKQLWHLKNYTSAYFYGQAHLLSHLLCYFGIQMLYQQLQSSRGYMNQQKQVEIMLILTTHMTKAWRATTALQLAGISSIQKYITMMSSKVQSALTF</sequence>
<reference evidence="1" key="1">
    <citation type="submission" date="2023-06" db="EMBL/GenBank/DDBJ databases">
        <authorList>
            <person name="Kurt Z."/>
        </authorList>
    </citation>
    <scope>NUCLEOTIDE SEQUENCE</scope>
</reference>
<evidence type="ECO:0000313" key="1">
    <source>
        <dbReference type="EMBL" id="CAI9970375.1"/>
    </source>
</evidence>
<dbReference type="EMBL" id="CAXDID020000714">
    <property type="protein sequence ID" value="CAL6111662.1"/>
    <property type="molecule type" value="Genomic_DNA"/>
</dbReference>
<evidence type="ECO:0000313" key="2">
    <source>
        <dbReference type="EMBL" id="CAL6111662.1"/>
    </source>
</evidence>
<protein>
    <submittedName>
        <fullName evidence="2">Hypothetical_protein</fullName>
    </submittedName>
</protein>
<comment type="caution">
    <text evidence="1">The sequence shown here is derived from an EMBL/GenBank/DDBJ whole genome shotgun (WGS) entry which is preliminary data.</text>
</comment>
<name>A0AA86USX1_9EUKA</name>
<dbReference type="AlphaFoldDB" id="A0AA86USX1"/>
<reference evidence="2 3" key="2">
    <citation type="submission" date="2024-07" db="EMBL/GenBank/DDBJ databases">
        <authorList>
            <person name="Akdeniz Z."/>
        </authorList>
    </citation>
    <scope>NUCLEOTIDE SEQUENCE [LARGE SCALE GENOMIC DNA]</scope>
</reference>
<keyword evidence="3" id="KW-1185">Reference proteome</keyword>
<proteinExistence type="predicted"/>
<dbReference type="EMBL" id="CATOUU010001070">
    <property type="protein sequence ID" value="CAI9970375.1"/>
    <property type="molecule type" value="Genomic_DNA"/>
</dbReference>
<evidence type="ECO:0000313" key="3">
    <source>
        <dbReference type="Proteomes" id="UP001642409"/>
    </source>
</evidence>
<accession>A0AA86USX1</accession>